<comment type="caution">
    <text evidence="3">The sequence shown here is derived from an EMBL/GenBank/DDBJ whole genome shotgun (WGS) entry which is preliminary data.</text>
</comment>
<feature type="domain" description="Inner membrane protein YgaP-like transmembrane" evidence="2">
    <location>
        <begin position="1"/>
        <end position="61"/>
    </location>
</feature>
<dbReference type="AlphaFoldDB" id="A0A1J5T1G5"/>
<evidence type="ECO:0000259" key="2">
    <source>
        <dbReference type="Pfam" id="PF11127"/>
    </source>
</evidence>
<protein>
    <recommendedName>
        <fullName evidence="2">Inner membrane protein YgaP-like transmembrane domain-containing protein</fullName>
    </recommendedName>
</protein>
<dbReference type="Pfam" id="PF11127">
    <property type="entry name" value="YgaP-like_TM"/>
    <property type="match status" value="1"/>
</dbReference>
<keyword evidence="1" id="KW-0472">Membrane</keyword>
<dbReference type="InterPro" id="IPR021309">
    <property type="entry name" value="YgaP-like_TM"/>
</dbReference>
<gene>
    <name evidence="3" type="ORF">GALL_44360</name>
</gene>
<sequence length="64" mass="7085">MRLNVCGIDRFLRVTIGLVLIGLTLSGMIGMWGWIGLLPLLTGVFKFCPAYAIFGLQTCPLERK</sequence>
<evidence type="ECO:0000313" key="3">
    <source>
        <dbReference type="EMBL" id="OIR14631.1"/>
    </source>
</evidence>
<accession>A0A1J5T1G5</accession>
<keyword evidence="1" id="KW-1133">Transmembrane helix</keyword>
<organism evidence="3">
    <name type="scientific">mine drainage metagenome</name>
    <dbReference type="NCBI Taxonomy" id="410659"/>
    <lineage>
        <taxon>unclassified sequences</taxon>
        <taxon>metagenomes</taxon>
        <taxon>ecological metagenomes</taxon>
    </lineage>
</organism>
<keyword evidence="1" id="KW-0812">Transmembrane</keyword>
<proteinExistence type="predicted"/>
<name>A0A1J5T1G5_9ZZZZ</name>
<feature type="transmembrane region" description="Helical" evidence="1">
    <location>
        <begin position="12"/>
        <end position="35"/>
    </location>
</feature>
<reference evidence="3" key="1">
    <citation type="submission" date="2016-10" db="EMBL/GenBank/DDBJ databases">
        <title>Sequence of Gallionella enrichment culture.</title>
        <authorList>
            <person name="Poehlein A."/>
            <person name="Muehling M."/>
            <person name="Daniel R."/>
        </authorList>
    </citation>
    <scope>NUCLEOTIDE SEQUENCE</scope>
</reference>
<dbReference type="EMBL" id="MLJW01000011">
    <property type="protein sequence ID" value="OIR14631.1"/>
    <property type="molecule type" value="Genomic_DNA"/>
</dbReference>
<evidence type="ECO:0000256" key="1">
    <source>
        <dbReference type="SAM" id="Phobius"/>
    </source>
</evidence>